<keyword evidence="1" id="KW-1133">Transmembrane helix</keyword>
<dbReference type="InterPro" id="IPR046161">
    <property type="entry name" value="DUF6163"/>
</dbReference>
<evidence type="ECO:0000313" key="2">
    <source>
        <dbReference type="EMBL" id="SFZ81327.1"/>
    </source>
</evidence>
<keyword evidence="3" id="KW-1185">Reference proteome</keyword>
<gene>
    <name evidence="2" type="ORF">SAMN02983003_0438</name>
</gene>
<proteinExistence type="predicted"/>
<evidence type="ECO:0000256" key="1">
    <source>
        <dbReference type="SAM" id="Phobius"/>
    </source>
</evidence>
<evidence type="ECO:0000313" key="3">
    <source>
        <dbReference type="Proteomes" id="UP000183447"/>
    </source>
</evidence>
<dbReference type="EMBL" id="FPKU01000001">
    <property type="protein sequence ID" value="SFZ81327.1"/>
    <property type="molecule type" value="Genomic_DNA"/>
</dbReference>
<dbReference type="AlphaFoldDB" id="A0A1K2HTK2"/>
<name>A0A1K2HTK2_9HYPH</name>
<sequence>MDFKSEMTGHYIRVVALIALMLGLADAWRLLGVASGDQSPLTLLGPTGFTYLAIFCVARLFSAVGLWIKASWGAVLLVGSTGLELGLYLAGSRDVQMSAIGFAVRVILLVSILVIVLLTFKLGRDRNQD</sequence>
<dbReference type="OrthoDB" id="7843623at2"/>
<accession>A0A1K2HTK2</accession>
<keyword evidence="1" id="KW-0472">Membrane</keyword>
<dbReference type="STRING" id="665118.SAMN02983003_0438"/>
<dbReference type="RefSeq" id="WP_072338764.1">
    <property type="nucleotide sequence ID" value="NZ_FPKU01000001.1"/>
</dbReference>
<organism evidence="2 3">
    <name type="scientific">Devosia enhydra</name>
    <dbReference type="NCBI Taxonomy" id="665118"/>
    <lineage>
        <taxon>Bacteria</taxon>
        <taxon>Pseudomonadati</taxon>
        <taxon>Pseudomonadota</taxon>
        <taxon>Alphaproteobacteria</taxon>
        <taxon>Hyphomicrobiales</taxon>
        <taxon>Devosiaceae</taxon>
        <taxon>Devosia</taxon>
    </lineage>
</organism>
<feature type="transmembrane region" description="Helical" evidence="1">
    <location>
        <begin position="12"/>
        <end position="31"/>
    </location>
</feature>
<feature type="transmembrane region" description="Helical" evidence="1">
    <location>
        <begin position="73"/>
        <end position="91"/>
    </location>
</feature>
<keyword evidence="1" id="KW-0812">Transmembrane</keyword>
<dbReference type="Proteomes" id="UP000183447">
    <property type="component" value="Unassembled WGS sequence"/>
</dbReference>
<feature type="transmembrane region" description="Helical" evidence="1">
    <location>
        <begin position="97"/>
        <end position="120"/>
    </location>
</feature>
<protein>
    <submittedName>
        <fullName evidence="2">Uncharacterized protein</fullName>
    </submittedName>
</protein>
<reference evidence="2 3" key="1">
    <citation type="submission" date="2016-11" db="EMBL/GenBank/DDBJ databases">
        <authorList>
            <person name="Jaros S."/>
            <person name="Januszkiewicz K."/>
            <person name="Wedrychowicz H."/>
        </authorList>
    </citation>
    <scope>NUCLEOTIDE SEQUENCE [LARGE SCALE GENOMIC DNA]</scope>
    <source>
        <strain evidence="2 3">ATCC 23634</strain>
    </source>
</reference>
<feature type="transmembrane region" description="Helical" evidence="1">
    <location>
        <begin position="43"/>
        <end position="61"/>
    </location>
</feature>
<dbReference type="Pfam" id="PF19660">
    <property type="entry name" value="DUF6163"/>
    <property type="match status" value="1"/>
</dbReference>